<dbReference type="InterPro" id="IPR008557">
    <property type="entry name" value="PhoX"/>
</dbReference>
<proteinExistence type="predicted"/>
<comment type="caution">
    <text evidence="2">The sequence shown here is derived from an EMBL/GenBank/DDBJ whole genome shotgun (WGS) entry which is preliminary data.</text>
</comment>
<name>A0ABT0BDD8_9SPHN</name>
<feature type="compositionally biased region" description="Polar residues" evidence="1">
    <location>
        <begin position="784"/>
        <end position="801"/>
    </location>
</feature>
<dbReference type="Proteomes" id="UP001162881">
    <property type="component" value="Unassembled WGS sequence"/>
</dbReference>
<dbReference type="Pfam" id="PF05787">
    <property type="entry name" value="PhoX"/>
    <property type="match status" value="1"/>
</dbReference>
<dbReference type="RefSeq" id="WP_244019968.1">
    <property type="nucleotide sequence ID" value="NZ_JALHLF010000031.1"/>
</dbReference>
<keyword evidence="3" id="KW-1185">Reference proteome</keyword>
<feature type="region of interest" description="Disordered" evidence="1">
    <location>
        <begin position="780"/>
        <end position="803"/>
    </location>
</feature>
<gene>
    <name evidence="2" type="ORF">MTR62_09850</name>
</gene>
<accession>A0ABT0BDD8</accession>
<evidence type="ECO:0000256" key="1">
    <source>
        <dbReference type="SAM" id="MobiDB-lite"/>
    </source>
</evidence>
<sequence>MTDNSSIGLYTDGDVATNDTTQPSLEALAEKRFSRRQTLFGGARATSLALMGTAMLAACDDDADGTTALVVSAGATAATSAGRMVTLTGSVTAGSSKGSAISWAQTSGPEVELIGTGNPVSFIAPAVESTQDLTFTFTAAPTNGDTAASATTTVRVSPAVLGFTAVAHSLEDLVVVPDGYSVTVMTRLGDPLTAATAAYANDGTDTDFANRIGDHGDALHFFGLSSGGDPDSSALTRGLMVQNHENITQAYLHVDGPTTVGGARPLAEVVKEIECHGVSVSEYVDGGERSWSYVQDSRFNRRITPNTEMALSGPAAGSDWMVTAYSAEGTAGRGTINNCANGITGWNSYLTCEENWAGYFRRDTSDAALRSAAQLTSLLRYGVRTGASGNYNWTTASSTDTTITRWNATISGTEAREDFRNEPFQFGWVVEIDPYDPASTPRKRTALGRCGHEGAFIRVVEGQPVAAYMGDDSRSEYLYKFVSNQTWDADDASASDRLAMGDKYLDAGTLYVARFDEDGSGTWLPLVYGQVPSRPASGSYVEYTFADQADILINARLAADAVGATPMDRPEWTAGNPATGEIYLTLTNSNNSYRPVDGTNAANPRSYWNAGNPNGHIIRLREEGDTTAASSFAWDIYLFGADTIDCDTTFEETNINISDLDLRNDFSSPDGAYFSRATAISGQVNPVFWIETDDGAMTDVTNCMLLAAMPGTVGDGGAFTVTNTDGTSTYTQDTYVGTPATAANLRRFLVGPLECEITGIDMTPDGRTLFVGIQHPGEGGDASAITSHWPTSQSDTGSSARPRSAVVAITKDDGGVIAL</sequence>
<dbReference type="EMBL" id="JALHLF010000031">
    <property type="protein sequence ID" value="MCJ2182994.1"/>
    <property type="molecule type" value="Genomic_DNA"/>
</dbReference>
<protein>
    <submittedName>
        <fullName evidence="2">PhoX family phosphatase</fullName>
    </submittedName>
</protein>
<dbReference type="Gene3D" id="2.60.40.3010">
    <property type="match status" value="1"/>
</dbReference>
<reference evidence="2" key="1">
    <citation type="submission" date="2022-03" db="EMBL/GenBank/DDBJ databases">
        <title>Identification of a novel bacterium isolated from mangrove sediments.</title>
        <authorList>
            <person name="Pan X."/>
        </authorList>
    </citation>
    <scope>NUCLEOTIDE SEQUENCE</scope>
    <source>
        <strain evidence="2">B1949</strain>
    </source>
</reference>
<evidence type="ECO:0000313" key="2">
    <source>
        <dbReference type="EMBL" id="MCJ2182994.1"/>
    </source>
</evidence>
<dbReference type="PANTHER" id="PTHR35399">
    <property type="entry name" value="SLR8030 PROTEIN"/>
    <property type="match status" value="1"/>
</dbReference>
<evidence type="ECO:0000313" key="3">
    <source>
        <dbReference type="Proteomes" id="UP001162881"/>
    </source>
</evidence>
<dbReference type="PANTHER" id="PTHR35399:SF2">
    <property type="entry name" value="DUF839 DOMAIN-CONTAINING PROTEIN"/>
    <property type="match status" value="1"/>
</dbReference>
<organism evidence="2 3">
    <name type="scientific">Novosphingobium organovorum</name>
    <dbReference type="NCBI Taxonomy" id="2930092"/>
    <lineage>
        <taxon>Bacteria</taxon>
        <taxon>Pseudomonadati</taxon>
        <taxon>Pseudomonadota</taxon>
        <taxon>Alphaproteobacteria</taxon>
        <taxon>Sphingomonadales</taxon>
        <taxon>Sphingomonadaceae</taxon>
        <taxon>Novosphingobium</taxon>
    </lineage>
</organism>